<dbReference type="SMART" id="SM00561">
    <property type="entry name" value="MBT"/>
    <property type="match status" value="2"/>
</dbReference>
<evidence type="ECO:0000313" key="9">
    <source>
        <dbReference type="WBParaSite" id="SMUV_0000417901-mRNA-1"/>
    </source>
</evidence>
<name>A0A0N5AID4_9BILA</name>
<proteinExistence type="predicted"/>
<dbReference type="WBParaSite" id="SMUV_0000417901-mRNA-1">
    <property type="protein sequence ID" value="SMUV_0000417901-mRNA-1"/>
    <property type="gene ID" value="SMUV_0000417901"/>
</dbReference>
<accession>A0A0N5AID4</accession>
<reference evidence="9" key="1">
    <citation type="submission" date="2017-02" db="UniProtKB">
        <authorList>
            <consortium name="WormBaseParasite"/>
        </authorList>
    </citation>
    <scope>IDENTIFICATION</scope>
</reference>
<dbReference type="Gene3D" id="2.30.30.140">
    <property type="match status" value="2"/>
</dbReference>
<dbReference type="PANTHER" id="PTHR12247:SF132">
    <property type="entry name" value="POLYCOMB PROTEIN SCM"/>
    <property type="match status" value="1"/>
</dbReference>
<dbReference type="SUPFAM" id="SSF63748">
    <property type="entry name" value="Tudor/PWWP/MBT"/>
    <property type="match status" value="2"/>
</dbReference>
<dbReference type="InterPro" id="IPR050548">
    <property type="entry name" value="PcG_chromatin_remod_factors"/>
</dbReference>
<keyword evidence="8" id="KW-1185">Reference proteome</keyword>
<dbReference type="Gene3D" id="3.90.1150.190">
    <property type="entry name" value="SLED domain"/>
    <property type="match status" value="1"/>
</dbReference>
<keyword evidence="2" id="KW-0678">Repressor</keyword>
<evidence type="ECO:0000256" key="5">
    <source>
        <dbReference type="PROSITE-ProRule" id="PRU00459"/>
    </source>
</evidence>
<dbReference type="GO" id="GO:0045892">
    <property type="term" value="P:negative regulation of DNA-templated transcription"/>
    <property type="evidence" value="ECO:0007669"/>
    <property type="project" value="TreeGrafter"/>
</dbReference>
<dbReference type="GO" id="GO:0005634">
    <property type="term" value="C:nucleus"/>
    <property type="evidence" value="ECO:0007669"/>
    <property type="project" value="UniProtKB-SubCell"/>
</dbReference>
<evidence type="ECO:0000256" key="6">
    <source>
        <dbReference type="SAM" id="MobiDB-lite"/>
    </source>
</evidence>
<comment type="subcellular location">
    <subcellularLocation>
        <location evidence="1">Nucleus</location>
    </subcellularLocation>
</comment>
<dbReference type="GO" id="GO:0003682">
    <property type="term" value="F:chromatin binding"/>
    <property type="evidence" value="ECO:0007669"/>
    <property type="project" value="TreeGrafter"/>
</dbReference>
<evidence type="ECO:0000256" key="3">
    <source>
        <dbReference type="ARBA" id="ARBA00022737"/>
    </source>
</evidence>
<dbReference type="SUPFAM" id="SSF47769">
    <property type="entry name" value="SAM/Pointed domain"/>
    <property type="match status" value="1"/>
</dbReference>
<dbReference type="AlphaFoldDB" id="A0A0N5AID4"/>
<evidence type="ECO:0000313" key="8">
    <source>
        <dbReference type="Proteomes" id="UP000046393"/>
    </source>
</evidence>
<feature type="repeat" description="MBT" evidence="5">
    <location>
        <begin position="80"/>
        <end position="178"/>
    </location>
</feature>
<protein>
    <submittedName>
        <fullName evidence="9">SLED domain-containing protein</fullName>
    </submittedName>
</protein>
<feature type="repeat" description="MBT" evidence="5">
    <location>
        <begin position="186"/>
        <end position="295"/>
    </location>
</feature>
<organism evidence="8 9">
    <name type="scientific">Syphacia muris</name>
    <dbReference type="NCBI Taxonomy" id="451379"/>
    <lineage>
        <taxon>Eukaryota</taxon>
        <taxon>Metazoa</taxon>
        <taxon>Ecdysozoa</taxon>
        <taxon>Nematoda</taxon>
        <taxon>Chromadorea</taxon>
        <taxon>Rhabditida</taxon>
        <taxon>Spirurina</taxon>
        <taxon>Oxyuridomorpha</taxon>
        <taxon>Oxyuroidea</taxon>
        <taxon>Oxyuridae</taxon>
        <taxon>Syphacia</taxon>
    </lineage>
</organism>
<dbReference type="PANTHER" id="PTHR12247">
    <property type="entry name" value="POLYCOMB GROUP PROTEIN"/>
    <property type="match status" value="1"/>
</dbReference>
<dbReference type="InterPro" id="IPR013761">
    <property type="entry name" value="SAM/pointed_sf"/>
</dbReference>
<dbReference type="STRING" id="451379.A0A0N5AID4"/>
<dbReference type="GO" id="GO:0042393">
    <property type="term" value="F:histone binding"/>
    <property type="evidence" value="ECO:0007669"/>
    <property type="project" value="TreeGrafter"/>
</dbReference>
<keyword evidence="3" id="KW-0677">Repeat</keyword>
<dbReference type="Pfam" id="PF12140">
    <property type="entry name" value="SLED"/>
    <property type="match status" value="1"/>
</dbReference>
<evidence type="ECO:0000256" key="1">
    <source>
        <dbReference type="ARBA" id="ARBA00004123"/>
    </source>
</evidence>
<feature type="domain" description="SLED" evidence="7">
    <location>
        <begin position="577"/>
        <end position="685"/>
    </location>
</feature>
<feature type="region of interest" description="Disordered" evidence="6">
    <location>
        <begin position="324"/>
        <end position="365"/>
    </location>
</feature>
<feature type="region of interest" description="Disordered" evidence="6">
    <location>
        <begin position="20"/>
        <end position="74"/>
    </location>
</feature>
<evidence type="ECO:0000259" key="7">
    <source>
        <dbReference type="Pfam" id="PF12140"/>
    </source>
</evidence>
<dbReference type="Proteomes" id="UP000046393">
    <property type="component" value="Unplaced"/>
</dbReference>
<evidence type="ECO:0000256" key="4">
    <source>
        <dbReference type="ARBA" id="ARBA00023242"/>
    </source>
</evidence>
<dbReference type="InterPro" id="IPR021987">
    <property type="entry name" value="SLED"/>
</dbReference>
<keyword evidence="4" id="KW-0539">Nucleus</keyword>
<dbReference type="Gene3D" id="1.10.150.50">
    <property type="entry name" value="Transcription Factor, Ets-1"/>
    <property type="match status" value="1"/>
</dbReference>
<feature type="compositionally biased region" description="Polar residues" evidence="6">
    <location>
        <begin position="48"/>
        <end position="59"/>
    </location>
</feature>
<evidence type="ECO:0000256" key="2">
    <source>
        <dbReference type="ARBA" id="ARBA00022491"/>
    </source>
</evidence>
<dbReference type="PROSITE" id="PS51079">
    <property type="entry name" value="MBT"/>
    <property type="match status" value="2"/>
</dbReference>
<dbReference type="InterPro" id="IPR038348">
    <property type="entry name" value="SLED_sf"/>
</dbReference>
<dbReference type="Pfam" id="PF02820">
    <property type="entry name" value="MBT"/>
    <property type="match status" value="2"/>
</dbReference>
<dbReference type="InterPro" id="IPR004092">
    <property type="entry name" value="Mbt"/>
</dbReference>
<sequence>MTTIDPLPSSDDEDRLTLQILVDPPSPSPSVTQSASPVSVDDEKVRSQEQLVASDNQETGHVAEDTSAVKSKKENSDEVFSWPEYIRETKSKAAPPNCFFQDPKPPVNNFKAKMKVEVPDLRGNGTQCLATIQHVHCVWICVRLDGEDTSNDHWMICDDRSILPVGTNKKKGNPIQPPYGYKYSISGFHKFIENQLKPNADGESPAAPSSIFRPISSSLHPQKNKFEVGMKCEAVDYKNFNGRPSPATIVEVDGDNVTINFDGWNNSYNLKMRYDSRYLFPIGWSAKNGLAINPPQKIQGKSKYASVRNQTSLKSVSDKLTSQSPFLLKSKGENGKQPSMKKRKTASVSGGSPKRKIRSNSRRQSFNLLSSLSQKSYCATSGKLTKSSNNEVKNIKKEMRPLSNAAVSSSHSEQRAFSSETLKSIVPLQRPIARKTIPNFQAHQSLPKKLSIAAQQRSSGRSQFIPMNTVSSQISVSCATAAYSSQQSSSIESVNLFNSQLLPVASSSMLDTPHLQVSKDTFLDENSNKSLRLLVSKSRAELSEEKLESAPIATGIPAPDILLTADEQLKNIENSKMTVHINHFCNCSPPLDRKKVRGLPYQIGPGSYHHVFRETVQQIINCSIDSRVIFNEIKPATSHILSVTASFNGVTYVRALPVLNSPLDAWDRLKELVAVLKICPNFLTDKRVVCKNCNSKERYVSNDESPDYNGNGSEDLRDWSVEKVAGEIENTFDALVASRFRQNQIDGQALMLLSTDLLMQYLEMPFGPALKMVNFVDNLRKKHRR</sequence>